<dbReference type="RefSeq" id="WP_130433434.1">
    <property type="nucleotide sequence ID" value="NZ_SGXF01000001.1"/>
</dbReference>
<dbReference type="InterPro" id="IPR009057">
    <property type="entry name" value="Homeodomain-like_sf"/>
</dbReference>
<keyword evidence="3" id="KW-0963">Cytoplasm</keyword>
<dbReference type="InterPro" id="IPR018060">
    <property type="entry name" value="HTH_AraC"/>
</dbReference>
<dbReference type="PANTHER" id="PTHR42713:SF3">
    <property type="entry name" value="TRANSCRIPTIONAL REGULATORY PROTEIN HPTR"/>
    <property type="match status" value="1"/>
</dbReference>
<keyword evidence="5" id="KW-0902">Two-component regulatory system</keyword>
<dbReference type="Gene3D" id="1.10.10.60">
    <property type="entry name" value="Homeodomain-like"/>
    <property type="match status" value="2"/>
</dbReference>
<dbReference type="InterPro" id="IPR051552">
    <property type="entry name" value="HptR"/>
</dbReference>
<evidence type="ECO:0000256" key="6">
    <source>
        <dbReference type="ARBA" id="ARBA00023015"/>
    </source>
</evidence>
<dbReference type="Gene3D" id="3.40.50.2300">
    <property type="match status" value="1"/>
</dbReference>
<keyword evidence="7" id="KW-0238">DNA-binding</keyword>
<dbReference type="GO" id="GO:0043565">
    <property type="term" value="F:sequence-specific DNA binding"/>
    <property type="evidence" value="ECO:0007669"/>
    <property type="project" value="InterPro"/>
</dbReference>
<dbReference type="InterPro" id="IPR020449">
    <property type="entry name" value="Tscrpt_reg_AraC-type_HTH"/>
</dbReference>
<dbReference type="PRINTS" id="PR00032">
    <property type="entry name" value="HTHARAC"/>
</dbReference>
<protein>
    <recommendedName>
        <fullName evidence="2">Stage 0 sporulation protein A homolog</fullName>
    </recommendedName>
</protein>
<dbReference type="PROSITE" id="PS01124">
    <property type="entry name" value="HTH_ARAC_FAMILY_2"/>
    <property type="match status" value="1"/>
</dbReference>
<dbReference type="Pfam" id="PF00072">
    <property type="entry name" value="Response_reg"/>
    <property type="match status" value="1"/>
</dbReference>
<evidence type="ECO:0000256" key="10">
    <source>
        <dbReference type="PROSITE-ProRule" id="PRU00169"/>
    </source>
</evidence>
<reference evidence="13 14" key="1">
    <citation type="submission" date="2019-02" db="EMBL/GenBank/DDBJ databases">
        <title>Genomic Encyclopedia of Type Strains, Phase IV (KMG-IV): sequencing the most valuable type-strain genomes for metagenomic binning, comparative biology and taxonomic classification.</title>
        <authorList>
            <person name="Goeker M."/>
        </authorList>
    </citation>
    <scope>NUCLEOTIDE SEQUENCE [LARGE SCALE GENOMIC DNA]</scope>
    <source>
        <strain evidence="13 14">DSM 29486</strain>
    </source>
</reference>
<comment type="function">
    <text evidence="9">May play the central regulatory role in sporulation. It may be an element of the effector pathway responsible for the activation of sporulation genes in response to nutritional stress. Spo0A may act in concert with spo0H (a sigma factor) to control the expression of some genes that are critical to the sporulation process.</text>
</comment>
<dbReference type="SUPFAM" id="SSF46689">
    <property type="entry name" value="Homeodomain-like"/>
    <property type="match status" value="2"/>
</dbReference>
<keyword evidence="14" id="KW-1185">Reference proteome</keyword>
<dbReference type="PROSITE" id="PS00041">
    <property type="entry name" value="HTH_ARAC_FAMILY_1"/>
    <property type="match status" value="1"/>
</dbReference>
<dbReference type="InterPro" id="IPR018062">
    <property type="entry name" value="HTH_AraC-typ_CS"/>
</dbReference>
<evidence type="ECO:0000256" key="3">
    <source>
        <dbReference type="ARBA" id="ARBA00022490"/>
    </source>
</evidence>
<evidence type="ECO:0000256" key="9">
    <source>
        <dbReference type="ARBA" id="ARBA00024867"/>
    </source>
</evidence>
<evidence type="ECO:0000256" key="8">
    <source>
        <dbReference type="ARBA" id="ARBA00023163"/>
    </source>
</evidence>
<feature type="domain" description="HTH araC/xylS-type" evidence="11">
    <location>
        <begin position="432"/>
        <end position="530"/>
    </location>
</feature>
<dbReference type="Pfam" id="PF12833">
    <property type="entry name" value="HTH_18"/>
    <property type="match status" value="1"/>
</dbReference>
<feature type="modified residue" description="4-aspartylphosphate" evidence="10">
    <location>
        <position position="55"/>
    </location>
</feature>
<feature type="domain" description="Response regulatory" evidence="12">
    <location>
        <begin position="3"/>
        <end position="122"/>
    </location>
</feature>
<evidence type="ECO:0000256" key="2">
    <source>
        <dbReference type="ARBA" id="ARBA00018672"/>
    </source>
</evidence>
<keyword evidence="8" id="KW-0804">Transcription</keyword>
<keyword evidence="4 10" id="KW-0597">Phosphoprotein</keyword>
<evidence type="ECO:0000313" key="14">
    <source>
        <dbReference type="Proteomes" id="UP000292927"/>
    </source>
</evidence>
<keyword evidence="6" id="KW-0805">Transcription regulation</keyword>
<comment type="subcellular location">
    <subcellularLocation>
        <location evidence="1">Cytoplasm</location>
    </subcellularLocation>
</comment>
<dbReference type="InterPro" id="IPR001789">
    <property type="entry name" value="Sig_transdc_resp-reg_receiver"/>
</dbReference>
<evidence type="ECO:0000259" key="11">
    <source>
        <dbReference type="PROSITE" id="PS01124"/>
    </source>
</evidence>
<organism evidence="13 14">
    <name type="scientific">Cuneatibacter caecimuris</name>
    <dbReference type="NCBI Taxonomy" id="1796618"/>
    <lineage>
        <taxon>Bacteria</taxon>
        <taxon>Bacillati</taxon>
        <taxon>Bacillota</taxon>
        <taxon>Clostridia</taxon>
        <taxon>Lachnospirales</taxon>
        <taxon>Lachnospiraceae</taxon>
        <taxon>Cuneatibacter</taxon>
    </lineage>
</organism>
<evidence type="ECO:0000313" key="13">
    <source>
        <dbReference type="EMBL" id="RZT02769.1"/>
    </source>
</evidence>
<dbReference type="SUPFAM" id="SSF52172">
    <property type="entry name" value="CheY-like"/>
    <property type="match status" value="1"/>
</dbReference>
<comment type="caution">
    <text evidence="13">The sequence shown here is derived from an EMBL/GenBank/DDBJ whole genome shotgun (WGS) entry which is preliminary data.</text>
</comment>
<dbReference type="GO" id="GO:0000160">
    <property type="term" value="P:phosphorelay signal transduction system"/>
    <property type="evidence" value="ECO:0007669"/>
    <property type="project" value="UniProtKB-KW"/>
</dbReference>
<dbReference type="AlphaFoldDB" id="A0A4Q7PP51"/>
<accession>A0A4Q7PP51</accession>
<gene>
    <name evidence="13" type="ORF">EV209_0894</name>
</gene>
<dbReference type="EMBL" id="SGXF01000001">
    <property type="protein sequence ID" value="RZT02769.1"/>
    <property type="molecule type" value="Genomic_DNA"/>
</dbReference>
<dbReference type="GO" id="GO:0005737">
    <property type="term" value="C:cytoplasm"/>
    <property type="evidence" value="ECO:0007669"/>
    <property type="project" value="UniProtKB-SubCell"/>
</dbReference>
<dbReference type="SMART" id="SM00448">
    <property type="entry name" value="REC"/>
    <property type="match status" value="1"/>
</dbReference>
<dbReference type="GO" id="GO:0003700">
    <property type="term" value="F:DNA-binding transcription factor activity"/>
    <property type="evidence" value="ECO:0007669"/>
    <property type="project" value="InterPro"/>
</dbReference>
<dbReference type="CDD" id="cd17536">
    <property type="entry name" value="REC_YesN-like"/>
    <property type="match status" value="1"/>
</dbReference>
<dbReference type="PROSITE" id="PS50110">
    <property type="entry name" value="RESPONSE_REGULATORY"/>
    <property type="match status" value="1"/>
</dbReference>
<dbReference type="PANTHER" id="PTHR42713">
    <property type="entry name" value="HISTIDINE KINASE-RELATED"/>
    <property type="match status" value="1"/>
</dbReference>
<sequence>MYKILIADDEPLARIGLSTMISSAFDQVELTGSVRDGQEAVEAIQQNMPDIIITDIKMPVMDGLELLQYVHEHFEPPVPLFIFLTSYEDFQYVRTALKLEAYDYLVKMEFNKEILTQVLERAFLKVDEERKKYARAAESDEQANTNLFINRFLYHLLSGGYYSEEQVLDIARDYHQDLSADRYQTIALQLRYTDKIAGQKTQYSMYMNILNAVKTVISRYTRCIMVAYNHQTIGIILLLDKDADMKSICNHALSDAGNLCRQYFNIKLCSGVGMESGSVVDVASSFSCARRALNDAAGADDIIFYSVNHHLHQNADPNFSISELNHNLITALEHNDILLFDKTIETLSAQLDQSSPETVINMISCLIHWIINCLSNGEQLLADAFAKEPRGYQVLYTYHSRTEISAYLSKISQLVRGVMQKQLNDPKYKITMDAKAYIQEHIYNKLSLSEVASAIGISQNYLSSLFKLYNDLGFSDYVASLKIKMAQKLLATEHLKIYQVSEKLGFDNPQYFSKVYKKYTGYSPSEFTAVSQEQQSGSREKEH</sequence>
<proteinExistence type="predicted"/>
<evidence type="ECO:0000256" key="7">
    <source>
        <dbReference type="ARBA" id="ARBA00023125"/>
    </source>
</evidence>
<name>A0A4Q7PP51_9FIRM</name>
<dbReference type="Proteomes" id="UP000292927">
    <property type="component" value="Unassembled WGS sequence"/>
</dbReference>
<evidence type="ECO:0000256" key="5">
    <source>
        <dbReference type="ARBA" id="ARBA00023012"/>
    </source>
</evidence>
<dbReference type="SMART" id="SM00342">
    <property type="entry name" value="HTH_ARAC"/>
    <property type="match status" value="1"/>
</dbReference>
<evidence type="ECO:0000259" key="12">
    <source>
        <dbReference type="PROSITE" id="PS50110"/>
    </source>
</evidence>
<evidence type="ECO:0000256" key="1">
    <source>
        <dbReference type="ARBA" id="ARBA00004496"/>
    </source>
</evidence>
<dbReference type="InterPro" id="IPR011006">
    <property type="entry name" value="CheY-like_superfamily"/>
</dbReference>
<evidence type="ECO:0000256" key="4">
    <source>
        <dbReference type="ARBA" id="ARBA00022553"/>
    </source>
</evidence>
<dbReference type="OrthoDB" id="9794370at2"/>